<feature type="chain" id="PRO_5020184935" evidence="1">
    <location>
        <begin position="35"/>
        <end position="67"/>
    </location>
</feature>
<dbReference type="RefSeq" id="WP_132519579.1">
    <property type="nucleotide sequence ID" value="NZ_SMKP01000294.1"/>
</dbReference>
<evidence type="ECO:0000256" key="1">
    <source>
        <dbReference type="SAM" id="SignalP"/>
    </source>
</evidence>
<organism evidence="2 3">
    <name type="scientific">Nonomuraea diastatica</name>
    <dbReference type="NCBI Taxonomy" id="1848329"/>
    <lineage>
        <taxon>Bacteria</taxon>
        <taxon>Bacillati</taxon>
        <taxon>Actinomycetota</taxon>
        <taxon>Actinomycetes</taxon>
        <taxon>Streptosporangiales</taxon>
        <taxon>Streptosporangiaceae</taxon>
        <taxon>Nonomuraea</taxon>
    </lineage>
</organism>
<comment type="caution">
    <text evidence="2">The sequence shown here is derived from an EMBL/GenBank/DDBJ whole genome shotgun (WGS) entry which is preliminary data.</text>
</comment>
<sequence length="67" mass="6715">MKRPRVALVAASRVGLPLAGVLLSGLCAATPAVAEPATAVPTGLIGAILMIAWDDIADLFKETSGSV</sequence>
<proteinExistence type="predicted"/>
<feature type="signal peptide" evidence="1">
    <location>
        <begin position="1"/>
        <end position="34"/>
    </location>
</feature>
<accession>A0A4R4VHZ1</accession>
<evidence type="ECO:0000313" key="2">
    <source>
        <dbReference type="EMBL" id="TDD05289.1"/>
    </source>
</evidence>
<reference evidence="2 3" key="1">
    <citation type="submission" date="2019-03" db="EMBL/GenBank/DDBJ databases">
        <title>Draft genome sequences of novel Actinobacteria.</title>
        <authorList>
            <person name="Sahin N."/>
            <person name="Ay H."/>
            <person name="Saygin H."/>
        </authorList>
    </citation>
    <scope>NUCLEOTIDE SEQUENCE [LARGE SCALE GENOMIC DNA]</scope>
    <source>
        <strain evidence="2 3">KC712</strain>
    </source>
</reference>
<gene>
    <name evidence="2" type="ORF">E1294_49625</name>
</gene>
<name>A0A4R4VHZ1_9ACTN</name>
<protein>
    <submittedName>
        <fullName evidence="2">Uncharacterized protein</fullName>
    </submittedName>
</protein>
<keyword evidence="3" id="KW-1185">Reference proteome</keyword>
<evidence type="ECO:0000313" key="3">
    <source>
        <dbReference type="Proteomes" id="UP000294543"/>
    </source>
</evidence>
<dbReference type="EMBL" id="SMKP01000294">
    <property type="protein sequence ID" value="TDD05289.1"/>
    <property type="molecule type" value="Genomic_DNA"/>
</dbReference>
<dbReference type="Proteomes" id="UP000294543">
    <property type="component" value="Unassembled WGS sequence"/>
</dbReference>
<dbReference type="AlphaFoldDB" id="A0A4R4VHZ1"/>
<keyword evidence="1" id="KW-0732">Signal</keyword>